<accession>A0A397V049</accession>
<dbReference type="AlphaFoldDB" id="A0A397V049"/>
<dbReference type="OrthoDB" id="10587912at2759"/>
<evidence type="ECO:0000313" key="2">
    <source>
        <dbReference type="EMBL" id="RIB15008.1"/>
    </source>
</evidence>
<organism evidence="2 3">
    <name type="scientific">Gigaspora rosea</name>
    <dbReference type="NCBI Taxonomy" id="44941"/>
    <lineage>
        <taxon>Eukaryota</taxon>
        <taxon>Fungi</taxon>
        <taxon>Fungi incertae sedis</taxon>
        <taxon>Mucoromycota</taxon>
        <taxon>Glomeromycotina</taxon>
        <taxon>Glomeromycetes</taxon>
        <taxon>Diversisporales</taxon>
        <taxon>Gigasporaceae</taxon>
        <taxon>Gigaspora</taxon>
    </lineage>
</organism>
<feature type="transmembrane region" description="Helical" evidence="1">
    <location>
        <begin position="81"/>
        <end position="101"/>
    </location>
</feature>
<proteinExistence type="predicted"/>
<feature type="transmembrane region" description="Helical" evidence="1">
    <location>
        <begin position="54"/>
        <end position="74"/>
    </location>
</feature>
<evidence type="ECO:0008006" key="4">
    <source>
        <dbReference type="Google" id="ProtNLM"/>
    </source>
</evidence>
<comment type="caution">
    <text evidence="2">The sequence shown here is derived from an EMBL/GenBank/DDBJ whole genome shotgun (WGS) entry which is preliminary data.</text>
</comment>
<evidence type="ECO:0000313" key="3">
    <source>
        <dbReference type="Proteomes" id="UP000266673"/>
    </source>
</evidence>
<dbReference type="Proteomes" id="UP000266673">
    <property type="component" value="Unassembled WGS sequence"/>
</dbReference>
<evidence type="ECO:0000256" key="1">
    <source>
        <dbReference type="SAM" id="Phobius"/>
    </source>
</evidence>
<name>A0A397V049_9GLOM</name>
<sequence>MPKIFTVPPTLLVRRSCVCPHEVVLCSSIWDGFAFVLVRWSCIRSHEMVLCLSLWHGLVFVLMGGLAFILMRWSCVRPREYVCVVGVGALGVKFVMVALALSRWCLWLRCGFWCC</sequence>
<protein>
    <recommendedName>
        <fullName evidence="4">Transmembrane protein</fullName>
    </recommendedName>
</protein>
<reference evidence="2 3" key="1">
    <citation type="submission" date="2018-06" db="EMBL/GenBank/DDBJ databases">
        <title>Comparative genomics reveals the genomic features of Rhizophagus irregularis, R. cerebriforme, R. diaphanum and Gigaspora rosea, and their symbiotic lifestyle signature.</title>
        <authorList>
            <person name="Morin E."/>
            <person name="San Clemente H."/>
            <person name="Chen E.C.H."/>
            <person name="De La Providencia I."/>
            <person name="Hainaut M."/>
            <person name="Kuo A."/>
            <person name="Kohler A."/>
            <person name="Murat C."/>
            <person name="Tang N."/>
            <person name="Roy S."/>
            <person name="Loubradou J."/>
            <person name="Henrissat B."/>
            <person name="Grigoriev I.V."/>
            <person name="Corradi N."/>
            <person name="Roux C."/>
            <person name="Martin F.M."/>
        </authorList>
    </citation>
    <scope>NUCLEOTIDE SEQUENCE [LARGE SCALE GENOMIC DNA]</scope>
    <source>
        <strain evidence="2 3">DAOM 194757</strain>
    </source>
</reference>
<keyword evidence="1" id="KW-1133">Transmembrane helix</keyword>
<keyword evidence="1" id="KW-0472">Membrane</keyword>
<gene>
    <name evidence="2" type="ORF">C2G38_2193420</name>
</gene>
<keyword evidence="1" id="KW-0812">Transmembrane</keyword>
<keyword evidence="3" id="KW-1185">Reference proteome</keyword>
<dbReference type="EMBL" id="QKWP01000777">
    <property type="protein sequence ID" value="RIB15008.1"/>
    <property type="molecule type" value="Genomic_DNA"/>
</dbReference>